<evidence type="ECO:0000256" key="11">
    <source>
        <dbReference type="HAMAP-Rule" id="MF_00276"/>
    </source>
</evidence>
<gene>
    <name evidence="11" type="primary">kdpC</name>
    <name evidence="13" type="ORF">DMO24_05675</name>
    <name evidence="12" type="ORF">FHX36_001963</name>
</gene>
<organism evidence="13 14">
    <name type="scientific">Modestobacter versicolor</name>
    <dbReference type="NCBI Taxonomy" id="429133"/>
    <lineage>
        <taxon>Bacteria</taxon>
        <taxon>Bacillati</taxon>
        <taxon>Actinomycetota</taxon>
        <taxon>Actinomycetes</taxon>
        <taxon>Geodermatophilales</taxon>
        <taxon>Geodermatophilaceae</taxon>
        <taxon>Modestobacter</taxon>
    </lineage>
</organism>
<dbReference type="OrthoDB" id="9788285at2"/>
<keyword evidence="9 11" id="KW-0406">Ion transport</keyword>
<evidence type="ECO:0000313" key="13">
    <source>
        <dbReference type="EMBL" id="PZA22331.1"/>
    </source>
</evidence>
<name>A0A323VCL2_9ACTN</name>
<evidence type="ECO:0000256" key="10">
    <source>
        <dbReference type="ARBA" id="ARBA00023136"/>
    </source>
</evidence>
<dbReference type="EMBL" id="QKNV01000037">
    <property type="protein sequence ID" value="PZA22331.1"/>
    <property type="molecule type" value="Genomic_DNA"/>
</dbReference>
<evidence type="ECO:0000256" key="3">
    <source>
        <dbReference type="ARBA" id="ARBA00022538"/>
    </source>
</evidence>
<evidence type="ECO:0000256" key="6">
    <source>
        <dbReference type="ARBA" id="ARBA00022840"/>
    </source>
</evidence>
<comment type="subunit">
    <text evidence="11">The system is composed of three essential subunits: KdpA, KdpB and KdpC.</text>
</comment>
<dbReference type="PIRSF" id="PIRSF001296">
    <property type="entry name" value="K_ATPase_KdpC"/>
    <property type="match status" value="1"/>
</dbReference>
<keyword evidence="4 11" id="KW-0812">Transmembrane</keyword>
<dbReference type="NCBIfam" id="TIGR00681">
    <property type="entry name" value="kdpC"/>
    <property type="match status" value="1"/>
</dbReference>
<dbReference type="PANTHER" id="PTHR30042">
    <property type="entry name" value="POTASSIUM-TRANSPORTING ATPASE C CHAIN"/>
    <property type="match status" value="1"/>
</dbReference>
<accession>A0A323VCL2</accession>
<evidence type="ECO:0000313" key="14">
    <source>
        <dbReference type="Proteomes" id="UP000247602"/>
    </source>
</evidence>
<evidence type="ECO:0000256" key="1">
    <source>
        <dbReference type="ARBA" id="ARBA00022448"/>
    </source>
</evidence>
<comment type="caution">
    <text evidence="13">The sequence shown here is derived from an EMBL/GenBank/DDBJ whole genome shotgun (WGS) entry which is preliminary data.</text>
</comment>
<evidence type="ECO:0000256" key="4">
    <source>
        <dbReference type="ARBA" id="ARBA00022692"/>
    </source>
</evidence>
<feature type="transmembrane region" description="Helical" evidence="11">
    <location>
        <begin position="12"/>
        <end position="36"/>
    </location>
</feature>
<dbReference type="GO" id="GO:0005524">
    <property type="term" value="F:ATP binding"/>
    <property type="evidence" value="ECO:0007669"/>
    <property type="project" value="UniProtKB-UniRule"/>
</dbReference>
<keyword evidence="6 11" id="KW-0067">ATP-binding</keyword>
<evidence type="ECO:0000256" key="9">
    <source>
        <dbReference type="ARBA" id="ARBA00023065"/>
    </source>
</evidence>
<keyword evidence="14" id="KW-1185">Reference proteome</keyword>
<evidence type="ECO:0000256" key="7">
    <source>
        <dbReference type="ARBA" id="ARBA00022958"/>
    </source>
</evidence>
<dbReference type="Proteomes" id="UP000247602">
    <property type="component" value="Unassembled WGS sequence"/>
</dbReference>
<reference evidence="12 15" key="2">
    <citation type="submission" date="2020-08" db="EMBL/GenBank/DDBJ databases">
        <title>Sequencing the genomes of 1000 actinobacteria strains.</title>
        <authorList>
            <person name="Klenk H.-P."/>
        </authorList>
    </citation>
    <scope>NUCLEOTIDE SEQUENCE [LARGE SCALE GENOMIC DNA]</scope>
    <source>
        <strain evidence="12 15">DSM 16678</strain>
    </source>
</reference>
<dbReference type="AlphaFoldDB" id="A0A323VCL2"/>
<keyword evidence="1 11" id="KW-0813">Transport</keyword>
<keyword evidence="7 11" id="KW-0630">Potassium</keyword>
<evidence type="ECO:0000313" key="15">
    <source>
        <dbReference type="Proteomes" id="UP000580718"/>
    </source>
</evidence>
<keyword evidence="10 11" id="KW-0472">Membrane</keyword>
<keyword evidence="8 11" id="KW-1133">Transmembrane helix</keyword>
<proteinExistence type="inferred from homology"/>
<evidence type="ECO:0000313" key="12">
    <source>
        <dbReference type="EMBL" id="MBB3676228.1"/>
    </source>
</evidence>
<dbReference type="InterPro" id="IPR003820">
    <property type="entry name" value="KdpC"/>
</dbReference>
<keyword evidence="3 11" id="KW-0633">Potassium transport</keyword>
<dbReference type="PANTHER" id="PTHR30042:SF2">
    <property type="entry name" value="POTASSIUM-TRANSPORTING ATPASE KDPC SUBUNIT"/>
    <property type="match status" value="1"/>
</dbReference>
<comment type="function">
    <text evidence="11">Part of the high-affinity ATP-driven potassium transport (or Kdp) system, which catalyzes the hydrolysis of ATP coupled with the electrogenic transport of potassium into the cytoplasm. This subunit acts as a catalytic chaperone that increases the ATP-binding affinity of the ATP-hydrolyzing subunit KdpB by the formation of a transient KdpB/KdpC/ATP ternary complex.</text>
</comment>
<keyword evidence="5 11" id="KW-0547">Nucleotide-binding</keyword>
<comment type="subcellular location">
    <subcellularLocation>
        <location evidence="11">Cell membrane</location>
        <topology evidence="11">Single-pass membrane protein</topology>
    </subcellularLocation>
</comment>
<keyword evidence="2 11" id="KW-1003">Cell membrane</keyword>
<sequence length="201" mass="20538">MSALRSGRQLVAAVRFLLVATIVLGVVYPLVITLFAQLVPGRAEGSLLVRDGEVVGSSLIGQAFVASDGDPLPQYFQSRPSASDYDGTASGGSNLGPNSAELLELVASRRAAVAALEGVDASEVPADAVTASASGLDPGISVAYAELQVARVAAERGVPVGDVEALVAEATHGRDLGFIGAPWVNVLELNLALDREFGQVG</sequence>
<dbReference type="HAMAP" id="MF_00276">
    <property type="entry name" value="KdpC"/>
    <property type="match status" value="1"/>
</dbReference>
<evidence type="ECO:0000256" key="5">
    <source>
        <dbReference type="ARBA" id="ARBA00022741"/>
    </source>
</evidence>
<dbReference type="Pfam" id="PF02669">
    <property type="entry name" value="KdpC"/>
    <property type="match status" value="1"/>
</dbReference>
<reference evidence="13 14" key="1">
    <citation type="submission" date="2018-06" db="EMBL/GenBank/DDBJ databases">
        <title>Draft genome sequence of Modestobacter versicolor CP153-2.</title>
        <authorList>
            <person name="Gundlapally S.R."/>
        </authorList>
    </citation>
    <scope>NUCLEOTIDE SEQUENCE [LARGE SCALE GENOMIC DNA]</scope>
    <source>
        <strain evidence="13 14">CP153-2</strain>
    </source>
</reference>
<dbReference type="EMBL" id="JACIBU010000001">
    <property type="protein sequence ID" value="MBB3676228.1"/>
    <property type="molecule type" value="Genomic_DNA"/>
</dbReference>
<evidence type="ECO:0000256" key="2">
    <source>
        <dbReference type="ARBA" id="ARBA00022475"/>
    </source>
</evidence>
<dbReference type="NCBIfam" id="NF001454">
    <property type="entry name" value="PRK00315.1"/>
    <property type="match status" value="1"/>
</dbReference>
<comment type="similarity">
    <text evidence="11">Belongs to the KdpC family.</text>
</comment>
<dbReference type="RefSeq" id="WP_110551366.1">
    <property type="nucleotide sequence ID" value="NZ_JACIBU010000001.1"/>
</dbReference>
<protein>
    <recommendedName>
        <fullName evidence="11">Potassium-transporting ATPase KdpC subunit</fullName>
    </recommendedName>
    <alternativeName>
        <fullName evidence="11">ATP phosphohydrolase [potassium-transporting] C chain</fullName>
    </alternativeName>
    <alternativeName>
        <fullName evidence="11">Potassium-binding and translocating subunit C</fullName>
    </alternativeName>
    <alternativeName>
        <fullName evidence="11">Potassium-translocating ATPase C chain</fullName>
    </alternativeName>
</protein>
<evidence type="ECO:0000256" key="8">
    <source>
        <dbReference type="ARBA" id="ARBA00022989"/>
    </source>
</evidence>
<dbReference type="Proteomes" id="UP000580718">
    <property type="component" value="Unassembled WGS sequence"/>
</dbReference>
<dbReference type="GO" id="GO:0005886">
    <property type="term" value="C:plasma membrane"/>
    <property type="evidence" value="ECO:0007669"/>
    <property type="project" value="UniProtKB-SubCell"/>
</dbReference>
<dbReference type="GO" id="GO:0008556">
    <property type="term" value="F:P-type potassium transmembrane transporter activity"/>
    <property type="evidence" value="ECO:0007669"/>
    <property type="project" value="InterPro"/>
</dbReference>